<reference evidence="2" key="1">
    <citation type="journal article" date="2013" name="Int. J. Syst. Evol. Microbiol.">
        <title>Polycladomyces abyssicola gen. nov., sp. nov., a thermophilic filamentous bacterium isolated from hemipelagic sediment.</title>
        <authorList>
            <person name="Tsubouchi T."/>
            <person name="Shimane Y."/>
            <person name="Mori K."/>
            <person name="Usui K."/>
            <person name="Hiraki T."/>
            <person name="Tame A."/>
            <person name="Uematsu K."/>
            <person name="Maruyama T."/>
            <person name="Hatada Y."/>
        </authorList>
    </citation>
    <scope>NUCLEOTIDE SEQUENCE</scope>
    <source>
        <strain evidence="2">JIR-001</strain>
    </source>
</reference>
<reference evidence="2" key="2">
    <citation type="journal article" date="2021" name="Microbiol. Resour. Announc.">
        <title>Complete Genome Sequence of Polycladomyces abyssicola JIR-001T, Isolated from Hemipelagic Sediment in Deep Seawater.</title>
        <authorList>
            <person name="Tsubouchi T."/>
            <person name="Kaneko Y."/>
        </authorList>
    </citation>
    <scope>NUCLEOTIDE SEQUENCE</scope>
    <source>
        <strain evidence="2">JIR-001</strain>
    </source>
</reference>
<dbReference type="RefSeq" id="WP_212773688.1">
    <property type="nucleotide sequence ID" value="NZ_AP024601.1"/>
</dbReference>
<dbReference type="SUPFAM" id="SSF55298">
    <property type="entry name" value="YjgF-like"/>
    <property type="match status" value="1"/>
</dbReference>
<dbReference type="InterPro" id="IPR006056">
    <property type="entry name" value="RidA"/>
</dbReference>
<dbReference type="PANTHER" id="PTHR11803">
    <property type="entry name" value="2-IMINOBUTANOATE/2-IMINOPROPANOATE DEAMINASE RIDA"/>
    <property type="match status" value="1"/>
</dbReference>
<gene>
    <name evidence="2" type="ORF">JIR001_00640</name>
</gene>
<dbReference type="InterPro" id="IPR019897">
    <property type="entry name" value="RidA_CS"/>
</dbReference>
<dbReference type="Pfam" id="PF01042">
    <property type="entry name" value="Ribonuc_L-PSP"/>
    <property type="match status" value="1"/>
</dbReference>
<dbReference type="CDD" id="cd00448">
    <property type="entry name" value="YjgF_YER057c_UK114_family"/>
    <property type="match status" value="1"/>
</dbReference>
<dbReference type="GO" id="GO:0005829">
    <property type="term" value="C:cytosol"/>
    <property type="evidence" value="ECO:0007669"/>
    <property type="project" value="TreeGrafter"/>
</dbReference>
<evidence type="ECO:0000256" key="1">
    <source>
        <dbReference type="ARBA" id="ARBA00010552"/>
    </source>
</evidence>
<dbReference type="KEGG" id="pabs:JIR001_00640"/>
<dbReference type="Proteomes" id="UP000677436">
    <property type="component" value="Chromosome"/>
</dbReference>
<evidence type="ECO:0000313" key="2">
    <source>
        <dbReference type="EMBL" id="BCU80281.1"/>
    </source>
</evidence>
<dbReference type="InterPro" id="IPR006175">
    <property type="entry name" value="YjgF/YER057c/UK114"/>
</dbReference>
<sequence length="124" mass="13554">MKRIQTSAAPQAIGPYSQAIQAGNMVYTSGQIPLTPEGKLVEGGIVEQTHQVMKNLQAVLQAAGTDLNKVVKTTIFLADMEDFQQVNEVYAQYFKEPHPARSCVQAARLPKDVRVEIEAVAIVD</sequence>
<dbReference type="EMBL" id="AP024601">
    <property type="protein sequence ID" value="BCU80281.1"/>
    <property type="molecule type" value="Genomic_DNA"/>
</dbReference>
<dbReference type="PANTHER" id="PTHR11803:SF39">
    <property type="entry name" value="2-IMINOBUTANOATE_2-IMINOPROPANOATE DEAMINASE"/>
    <property type="match status" value="1"/>
</dbReference>
<dbReference type="FunFam" id="3.30.1330.40:FF:000001">
    <property type="entry name" value="L-PSP family endoribonuclease"/>
    <property type="match status" value="1"/>
</dbReference>
<evidence type="ECO:0000313" key="3">
    <source>
        <dbReference type="Proteomes" id="UP000677436"/>
    </source>
</evidence>
<dbReference type="PROSITE" id="PS01094">
    <property type="entry name" value="UPF0076"/>
    <property type="match status" value="1"/>
</dbReference>
<dbReference type="AlphaFoldDB" id="A0A8D5ZMC7"/>
<dbReference type="Gene3D" id="3.30.1330.40">
    <property type="entry name" value="RutC-like"/>
    <property type="match status" value="1"/>
</dbReference>
<name>A0A8D5ZMC7_9BACL</name>
<dbReference type="NCBIfam" id="TIGR00004">
    <property type="entry name" value="Rid family detoxifying hydrolase"/>
    <property type="match status" value="1"/>
</dbReference>
<proteinExistence type="inferred from homology"/>
<protein>
    <submittedName>
        <fullName evidence="2">Endoribonuclease L-PSP</fullName>
    </submittedName>
</protein>
<dbReference type="InterPro" id="IPR035959">
    <property type="entry name" value="RutC-like_sf"/>
</dbReference>
<dbReference type="GO" id="GO:0019239">
    <property type="term" value="F:deaminase activity"/>
    <property type="evidence" value="ECO:0007669"/>
    <property type="project" value="TreeGrafter"/>
</dbReference>
<organism evidence="2 3">
    <name type="scientific">Polycladomyces abyssicola</name>
    <dbReference type="NCBI Taxonomy" id="1125966"/>
    <lineage>
        <taxon>Bacteria</taxon>
        <taxon>Bacillati</taxon>
        <taxon>Bacillota</taxon>
        <taxon>Bacilli</taxon>
        <taxon>Bacillales</taxon>
        <taxon>Thermoactinomycetaceae</taxon>
        <taxon>Polycladomyces</taxon>
    </lineage>
</organism>
<keyword evidence="3" id="KW-1185">Reference proteome</keyword>
<accession>A0A8D5ZMC7</accession>
<comment type="similarity">
    <text evidence="1">Belongs to the RutC family.</text>
</comment>